<evidence type="ECO:0000313" key="8">
    <source>
        <dbReference type="EMBL" id="PJJ60472.1"/>
    </source>
</evidence>
<evidence type="ECO:0000256" key="1">
    <source>
        <dbReference type="ARBA" id="ARBA00001961"/>
    </source>
</evidence>
<dbReference type="SMART" id="SM00702">
    <property type="entry name" value="P4Hc"/>
    <property type="match status" value="1"/>
</dbReference>
<dbReference type="OrthoDB" id="269774at2"/>
<dbReference type="RefSeq" id="WP_100336120.1">
    <property type="nucleotide sequence ID" value="NZ_PGFA01000001.1"/>
</dbReference>
<evidence type="ECO:0000313" key="9">
    <source>
        <dbReference type="Proteomes" id="UP000228535"/>
    </source>
</evidence>
<dbReference type="GO" id="GO:0031418">
    <property type="term" value="F:L-ascorbic acid binding"/>
    <property type="evidence" value="ECO:0007669"/>
    <property type="project" value="UniProtKB-KW"/>
</dbReference>
<evidence type="ECO:0000256" key="3">
    <source>
        <dbReference type="ARBA" id="ARBA00022896"/>
    </source>
</evidence>
<feature type="domain" description="Fe2OG dioxygenase" evidence="7">
    <location>
        <begin position="91"/>
        <end position="181"/>
    </location>
</feature>
<dbReference type="InterPro" id="IPR006620">
    <property type="entry name" value="Pro_4_hyd_alph"/>
</dbReference>
<keyword evidence="6" id="KW-0408">Iron</keyword>
<dbReference type="GO" id="GO:0004656">
    <property type="term" value="F:procollagen-proline 4-dioxygenase activity"/>
    <property type="evidence" value="ECO:0007669"/>
    <property type="project" value="TreeGrafter"/>
</dbReference>
<sequence length="183" mass="20707">MPLHYLTDSILEIPDFLSPAECTQLIARSEQQGFAEAGVGLATGAQVIKSIRNNYRLEYPDAALAETFWQRLRPDLSGLPAEADGAAPVGLYEQFRFYRYDVGERFNRHKDGSIRISAEVASRWTFLLYLNDDFEGGATEFETLTVAPRRGSALCFRHELRHKGCPVTQGRKYVLRSDILYRG</sequence>
<evidence type="ECO:0000256" key="5">
    <source>
        <dbReference type="ARBA" id="ARBA00023002"/>
    </source>
</evidence>
<keyword evidence="3" id="KW-0847">Vitamin C</keyword>
<gene>
    <name evidence="8" type="ORF">CLV45_1900</name>
</gene>
<organism evidence="8 9">
    <name type="scientific">Hymenobacter chitinivorans DSM 11115</name>
    <dbReference type="NCBI Taxonomy" id="1121954"/>
    <lineage>
        <taxon>Bacteria</taxon>
        <taxon>Pseudomonadati</taxon>
        <taxon>Bacteroidota</taxon>
        <taxon>Cytophagia</taxon>
        <taxon>Cytophagales</taxon>
        <taxon>Hymenobacteraceae</taxon>
        <taxon>Hymenobacter</taxon>
    </lineage>
</organism>
<dbReference type="Gene3D" id="2.60.120.620">
    <property type="entry name" value="q2cbj1_9rhob like domain"/>
    <property type="match status" value="1"/>
</dbReference>
<dbReference type="InterPro" id="IPR005123">
    <property type="entry name" value="Oxoglu/Fe-dep_dioxygenase_dom"/>
</dbReference>
<keyword evidence="5" id="KW-0560">Oxidoreductase</keyword>
<evidence type="ECO:0000259" key="7">
    <source>
        <dbReference type="PROSITE" id="PS51471"/>
    </source>
</evidence>
<keyword evidence="9" id="KW-1185">Reference proteome</keyword>
<accession>A0A2M9BRE7</accession>
<dbReference type="GO" id="GO:0005506">
    <property type="term" value="F:iron ion binding"/>
    <property type="evidence" value="ECO:0007669"/>
    <property type="project" value="InterPro"/>
</dbReference>
<keyword evidence="4 8" id="KW-0223">Dioxygenase</keyword>
<dbReference type="Pfam" id="PF13640">
    <property type="entry name" value="2OG-FeII_Oxy_3"/>
    <property type="match status" value="1"/>
</dbReference>
<proteinExistence type="predicted"/>
<dbReference type="PANTHER" id="PTHR10869">
    <property type="entry name" value="PROLYL 4-HYDROXYLASE ALPHA SUBUNIT"/>
    <property type="match status" value="1"/>
</dbReference>
<protein>
    <submittedName>
        <fullName evidence="8">Putative 2-oxoglutarate/Fe(II)-dependent dioxygenase YbiX</fullName>
    </submittedName>
</protein>
<evidence type="ECO:0000256" key="6">
    <source>
        <dbReference type="ARBA" id="ARBA00023004"/>
    </source>
</evidence>
<evidence type="ECO:0000256" key="4">
    <source>
        <dbReference type="ARBA" id="ARBA00022964"/>
    </source>
</evidence>
<comment type="caution">
    <text evidence="8">The sequence shown here is derived from an EMBL/GenBank/DDBJ whole genome shotgun (WGS) entry which is preliminary data.</text>
</comment>
<evidence type="ECO:0000256" key="2">
    <source>
        <dbReference type="ARBA" id="ARBA00022723"/>
    </source>
</evidence>
<name>A0A2M9BRE7_9BACT</name>
<dbReference type="Proteomes" id="UP000228535">
    <property type="component" value="Unassembled WGS sequence"/>
</dbReference>
<dbReference type="AlphaFoldDB" id="A0A2M9BRE7"/>
<reference evidence="8 9" key="1">
    <citation type="submission" date="2017-11" db="EMBL/GenBank/DDBJ databases">
        <title>Genomic Encyclopedia of Archaeal and Bacterial Type Strains, Phase II (KMG-II): From Individual Species to Whole Genera.</title>
        <authorList>
            <person name="Goeker M."/>
        </authorList>
    </citation>
    <scope>NUCLEOTIDE SEQUENCE [LARGE SCALE GENOMIC DNA]</scope>
    <source>
        <strain evidence="8 9">DSM 11115</strain>
    </source>
</reference>
<dbReference type="PROSITE" id="PS51471">
    <property type="entry name" value="FE2OG_OXY"/>
    <property type="match status" value="1"/>
</dbReference>
<keyword evidence="2" id="KW-0479">Metal-binding</keyword>
<dbReference type="EMBL" id="PGFA01000001">
    <property type="protein sequence ID" value="PJJ60472.1"/>
    <property type="molecule type" value="Genomic_DNA"/>
</dbReference>
<dbReference type="InterPro" id="IPR044862">
    <property type="entry name" value="Pro_4_hyd_alph_FE2OG_OXY"/>
</dbReference>
<comment type="cofactor">
    <cofactor evidence="1">
        <name>L-ascorbate</name>
        <dbReference type="ChEBI" id="CHEBI:38290"/>
    </cofactor>
</comment>
<dbReference type="InterPro" id="IPR045054">
    <property type="entry name" value="P4HA-like"/>
</dbReference>
<dbReference type="PANTHER" id="PTHR10869:SF236">
    <property type="entry name" value="PROLYL 4-HYDROXYLASE ALPHA SUBUNIT DOMAIN-CONTAINING PROTEIN"/>
    <property type="match status" value="1"/>
</dbReference>